<organism evidence="1 2">
    <name type="scientific">Sphingobium indicum (strain DSM 16413 / CCM 7287 / MTCC 6362 / UT26 / NBRC 101211 / UT26S)</name>
    <name type="common">Sphingobium japonicum</name>
    <dbReference type="NCBI Taxonomy" id="452662"/>
    <lineage>
        <taxon>Bacteria</taxon>
        <taxon>Pseudomonadati</taxon>
        <taxon>Pseudomonadota</taxon>
        <taxon>Alphaproteobacteria</taxon>
        <taxon>Sphingomonadales</taxon>
        <taxon>Sphingomonadaceae</taxon>
        <taxon>Sphingobium</taxon>
    </lineage>
</organism>
<dbReference type="Proteomes" id="UP000007753">
    <property type="component" value="Chromosome 1"/>
</dbReference>
<dbReference type="STRING" id="452662.SJA_C1-18430"/>
<evidence type="ECO:0000313" key="2">
    <source>
        <dbReference type="Proteomes" id="UP000007753"/>
    </source>
</evidence>
<name>D4Z245_SPHIU</name>
<gene>
    <name evidence="1" type="ordered locus">SJA_C1-18430</name>
</gene>
<dbReference type="HOGENOM" id="CLU_126566_0_0_5"/>
<reference evidence="1 2" key="1">
    <citation type="journal article" date="2010" name="J. Bacteriol.">
        <title>Complete genome sequence of the representative gamma-hexachlorocyclohexane-degrading bacterium Sphingobium japonicum UT26.</title>
        <authorList>
            <person name="Nagata Y."/>
            <person name="Ohtsubo Y."/>
            <person name="Endo R."/>
            <person name="Ichikawa N."/>
            <person name="Ankai A."/>
            <person name="Oguchi A."/>
            <person name="Fukui S."/>
            <person name="Fujita N."/>
            <person name="Tsuda M."/>
        </authorList>
    </citation>
    <scope>NUCLEOTIDE SEQUENCE [LARGE SCALE GENOMIC DNA]</scope>
    <source>
        <strain evidence="2">DSM 16413 / CCM 7287 / MTCC 6362 / UT26 / NBRC 101211 / UT26S</strain>
    </source>
</reference>
<keyword evidence="2" id="KW-1185">Reference proteome</keyword>
<evidence type="ECO:0008006" key="3">
    <source>
        <dbReference type="Google" id="ProtNLM"/>
    </source>
</evidence>
<accession>D4Z245</accession>
<dbReference type="GeneID" id="29273444"/>
<evidence type="ECO:0000313" key="1">
    <source>
        <dbReference type="EMBL" id="BAI96677.1"/>
    </source>
</evidence>
<dbReference type="RefSeq" id="WP_013040160.1">
    <property type="nucleotide sequence ID" value="NC_014006.1"/>
</dbReference>
<sequence length="139" mass="15494">MELPEPGEVINYSYLWRYEFEQGRDEGVKDRPVAVVVVVQAADGIHKVLVVPMTTTRPGRDQIAIEVPDAVRRQLGLKAAHSWIVVSEWNEFSWPGFDIRPITKKSGEISYGALPAGLFRRVRDAIVAGAAGRPVNRDL</sequence>
<dbReference type="EMBL" id="AP010803">
    <property type="protein sequence ID" value="BAI96677.1"/>
    <property type="molecule type" value="Genomic_DNA"/>
</dbReference>
<dbReference type="KEGG" id="sjp:SJA_C1-18430"/>
<dbReference type="eggNOG" id="ENOG5032S7M">
    <property type="taxonomic scope" value="Bacteria"/>
</dbReference>
<dbReference type="AlphaFoldDB" id="D4Z245"/>
<protein>
    <recommendedName>
        <fullName evidence="3">Growth inhibitor PemK</fullName>
    </recommendedName>
</protein>
<proteinExistence type="predicted"/>